<reference evidence="7" key="1">
    <citation type="submission" date="2017-03" db="EMBL/GenBank/DDBJ databases">
        <title>Phytopthora megakarya and P. palmivora, two closely related causual agents of cacao black pod achieved similar genome size and gene model numbers by different mechanisms.</title>
        <authorList>
            <person name="Ali S."/>
            <person name="Shao J."/>
            <person name="Larry D.J."/>
            <person name="Kronmiller B."/>
            <person name="Shen D."/>
            <person name="Strem M.D."/>
            <person name="Melnick R.L."/>
            <person name="Guiltinan M.J."/>
            <person name="Tyler B.M."/>
            <person name="Meinhardt L.W."/>
            <person name="Bailey B.A."/>
        </authorList>
    </citation>
    <scope>NUCLEOTIDE SEQUENCE [LARGE SCALE GENOMIC DNA]</scope>
    <source>
        <strain evidence="7">zdho120</strain>
    </source>
</reference>
<keyword evidence="3 5" id="KW-0964">Secreted</keyword>
<organism evidence="6 7">
    <name type="scientific">Phytophthora megakarya</name>
    <dbReference type="NCBI Taxonomy" id="4795"/>
    <lineage>
        <taxon>Eukaryota</taxon>
        <taxon>Sar</taxon>
        <taxon>Stramenopiles</taxon>
        <taxon>Oomycota</taxon>
        <taxon>Peronosporomycetes</taxon>
        <taxon>Peronosporales</taxon>
        <taxon>Peronosporaceae</taxon>
        <taxon>Phytophthora</taxon>
    </lineage>
</organism>
<comment type="domain">
    <text evidence="5">The RxLR-dEER motif acts to carry the protein into the host cell cytoplasm through binding to cell surface phosphatidylinositol-3-phosphate.</text>
</comment>
<keyword evidence="4 5" id="KW-0732">Signal</keyword>
<evidence type="ECO:0000313" key="7">
    <source>
        <dbReference type="Proteomes" id="UP000198211"/>
    </source>
</evidence>
<keyword evidence="7" id="KW-1185">Reference proteome</keyword>
<comment type="caution">
    <text evidence="6">The sequence shown here is derived from an EMBL/GenBank/DDBJ whole genome shotgun (WGS) entry which is preliminary data.</text>
</comment>
<dbReference type="AlphaFoldDB" id="A0A225ULY4"/>
<evidence type="ECO:0000313" key="6">
    <source>
        <dbReference type="EMBL" id="OWY94025.1"/>
    </source>
</evidence>
<evidence type="ECO:0000256" key="3">
    <source>
        <dbReference type="ARBA" id="ARBA00022525"/>
    </source>
</evidence>
<comment type="similarity">
    <text evidence="2 5">Belongs to the RxLR effector family.</text>
</comment>
<evidence type="ECO:0000256" key="5">
    <source>
        <dbReference type="RuleBase" id="RU367124"/>
    </source>
</evidence>
<proteinExistence type="inferred from homology"/>
<evidence type="ECO:0000256" key="4">
    <source>
        <dbReference type="ARBA" id="ARBA00022729"/>
    </source>
</evidence>
<dbReference type="EMBL" id="NBNE01015034">
    <property type="protein sequence ID" value="OWY94025.1"/>
    <property type="molecule type" value="Genomic_DNA"/>
</dbReference>
<evidence type="ECO:0000256" key="1">
    <source>
        <dbReference type="ARBA" id="ARBA00004613"/>
    </source>
</evidence>
<name>A0A225ULY4_9STRA</name>
<protein>
    <recommendedName>
        <fullName evidence="5">RxLR effector protein</fullName>
    </recommendedName>
</protein>
<dbReference type="InterPro" id="IPR031825">
    <property type="entry name" value="RXLR"/>
</dbReference>
<comment type="function">
    <text evidence="5">Effector that suppresses plant defense responses during pathogen infection.</text>
</comment>
<dbReference type="Pfam" id="PF16810">
    <property type="entry name" value="RXLR"/>
    <property type="match status" value="1"/>
</dbReference>
<sequence>MRFFQVVVVTIGCLLNYDEVVSATSKVERTKISTMALSQRTMSNTVLSNEKRTLRTSRTTDAYDESTEEKSLLKHWKVRLWLEAERTDEYVLNALKLNGLDDAAMKTHQNYKYYQRFTRKALEYRVAKWFIKKRTTFSVWDELGFKTIQPKQLDQITNNVNFGVYKQYVNYFDSNVEWKLNNGFNPPVGLISRDATPAEMTARTKIMAETGRSD</sequence>
<feature type="non-terminal residue" evidence="6">
    <location>
        <position position="214"/>
    </location>
</feature>
<comment type="subcellular location">
    <subcellularLocation>
        <location evidence="1 5">Secreted</location>
    </subcellularLocation>
</comment>
<evidence type="ECO:0000256" key="2">
    <source>
        <dbReference type="ARBA" id="ARBA00010400"/>
    </source>
</evidence>
<dbReference type="OrthoDB" id="101931at2759"/>
<feature type="signal peptide" evidence="5">
    <location>
        <begin position="1"/>
        <end position="23"/>
    </location>
</feature>
<gene>
    <name evidence="6" type="ORF">PHMEG_00036367</name>
</gene>
<accession>A0A225ULY4</accession>
<feature type="chain" id="PRO_5044984449" description="RxLR effector protein" evidence="5">
    <location>
        <begin position="24"/>
        <end position="214"/>
    </location>
</feature>
<dbReference type="Proteomes" id="UP000198211">
    <property type="component" value="Unassembled WGS sequence"/>
</dbReference>